<organism evidence="19 20">
    <name type="scientific">Apiospora hydei</name>
    <dbReference type="NCBI Taxonomy" id="1337664"/>
    <lineage>
        <taxon>Eukaryota</taxon>
        <taxon>Fungi</taxon>
        <taxon>Dikarya</taxon>
        <taxon>Ascomycota</taxon>
        <taxon>Pezizomycotina</taxon>
        <taxon>Sordariomycetes</taxon>
        <taxon>Xylariomycetidae</taxon>
        <taxon>Amphisphaeriales</taxon>
        <taxon>Apiosporaceae</taxon>
        <taxon>Apiospora</taxon>
    </lineage>
</organism>
<feature type="domain" description="Protein kinase" evidence="18">
    <location>
        <begin position="66"/>
        <end position="490"/>
    </location>
</feature>
<evidence type="ECO:0000313" key="20">
    <source>
        <dbReference type="Proteomes" id="UP001433268"/>
    </source>
</evidence>
<dbReference type="PANTHER" id="PTHR45646">
    <property type="entry name" value="SERINE/THREONINE-PROTEIN KINASE DOA-RELATED"/>
    <property type="match status" value="1"/>
</dbReference>
<evidence type="ECO:0000256" key="13">
    <source>
        <dbReference type="ARBA" id="ARBA00047899"/>
    </source>
</evidence>
<feature type="compositionally biased region" description="Polar residues" evidence="16">
    <location>
        <begin position="406"/>
        <end position="417"/>
    </location>
</feature>
<reference evidence="19 20" key="1">
    <citation type="submission" date="2023-01" db="EMBL/GenBank/DDBJ databases">
        <title>Analysis of 21 Apiospora genomes using comparative genomics revels a genus with tremendous synthesis potential of carbohydrate active enzymes and secondary metabolites.</title>
        <authorList>
            <person name="Sorensen T."/>
        </authorList>
    </citation>
    <scope>NUCLEOTIDE SEQUENCE [LARGE SCALE GENOMIC DNA]</scope>
    <source>
        <strain evidence="19 20">CBS 114990</strain>
    </source>
</reference>
<feature type="transmembrane region" description="Helical" evidence="17">
    <location>
        <begin position="512"/>
        <end position="533"/>
    </location>
</feature>
<comment type="catalytic activity">
    <reaction evidence="13">
        <text>L-threonyl-[protein] + ATP = O-phospho-L-threonyl-[protein] + ADP + H(+)</text>
        <dbReference type="Rhea" id="RHEA:46608"/>
        <dbReference type="Rhea" id="RHEA-COMP:11060"/>
        <dbReference type="Rhea" id="RHEA-COMP:11605"/>
        <dbReference type="ChEBI" id="CHEBI:15378"/>
        <dbReference type="ChEBI" id="CHEBI:30013"/>
        <dbReference type="ChEBI" id="CHEBI:30616"/>
        <dbReference type="ChEBI" id="CHEBI:61977"/>
        <dbReference type="ChEBI" id="CHEBI:456216"/>
        <dbReference type="EC" id="2.7.11.1"/>
    </reaction>
</comment>
<proteinExistence type="predicted"/>
<dbReference type="SUPFAM" id="SSF56112">
    <property type="entry name" value="Protein kinase-like (PK-like)"/>
    <property type="match status" value="1"/>
</dbReference>
<dbReference type="SMART" id="SM00220">
    <property type="entry name" value="S_TKc"/>
    <property type="match status" value="1"/>
</dbReference>
<evidence type="ECO:0000256" key="5">
    <source>
        <dbReference type="ARBA" id="ARBA00019973"/>
    </source>
</evidence>
<accession>A0ABR1WB67</accession>
<dbReference type="PROSITE" id="PS00107">
    <property type="entry name" value="PROTEIN_KINASE_ATP"/>
    <property type="match status" value="1"/>
</dbReference>
<evidence type="ECO:0000256" key="1">
    <source>
        <dbReference type="ARBA" id="ARBA00003747"/>
    </source>
</evidence>
<name>A0ABR1WB67_9PEZI</name>
<keyword evidence="20" id="KW-1185">Reference proteome</keyword>
<keyword evidence="10 15" id="KW-0067">ATP-binding</keyword>
<evidence type="ECO:0000256" key="3">
    <source>
        <dbReference type="ARBA" id="ARBA00012513"/>
    </source>
</evidence>
<dbReference type="GeneID" id="92045939"/>
<evidence type="ECO:0000256" key="7">
    <source>
        <dbReference type="ARBA" id="ARBA00022679"/>
    </source>
</evidence>
<evidence type="ECO:0000256" key="10">
    <source>
        <dbReference type="ARBA" id="ARBA00022840"/>
    </source>
</evidence>
<evidence type="ECO:0000256" key="16">
    <source>
        <dbReference type="SAM" id="MobiDB-lite"/>
    </source>
</evidence>
<sequence>MSASNSTPKSPRASTGASDLSLELPGPPPKYCIPEIEREGLEDVERYDTGGLHPVQIWDLVRDERFEVTHKLGQGGFGTVWLCRDNREDRWCALKIMASAQSSEEGGDVKVMNHFREKGIDPQEAAAHHVVVPEEHFWINGPNGRHLALVTPLLGPSLAYWLEEQRTTFDAMTGFCRQMAKGLQFLHDHGVCHNDFRPANILLKIRNIDSMTADEIFELFEAPDTVDISLTSGEESSPHAPEYLVKPVRWATAMEKGIVLEEIAIVDFGEAFLEGQPPAFSGIPMVYTAPEIMFNKTPSTASDVWALGASIMEVYGGRFFADATLLATQVLEKSLGPLPLEYREEFESQHRAYLTNLRAYEDLCERNLLKQGLTELINKNPPKTEPSEWALTAEQRTDPSHPVSYSPVTQPEANSQEADSEEGYSHPFTKKLSTPKFGFFKGPDPRHNEDGIWYLSRDEILALTDLASKIFLYDTQERLTAAQVLGHTWLKEETEEEGVLGLGFLQRAVESLSPILVVLPLLFGLMQFLILLFSWPCSTASIGTGYE</sequence>
<evidence type="ECO:0000256" key="6">
    <source>
        <dbReference type="ARBA" id="ARBA00022527"/>
    </source>
</evidence>
<comment type="catalytic activity">
    <reaction evidence="14">
        <text>L-seryl-[protein] + ATP = O-phospho-L-seryl-[protein] + ADP + H(+)</text>
        <dbReference type="Rhea" id="RHEA:17989"/>
        <dbReference type="Rhea" id="RHEA-COMP:9863"/>
        <dbReference type="Rhea" id="RHEA-COMP:11604"/>
        <dbReference type="ChEBI" id="CHEBI:15378"/>
        <dbReference type="ChEBI" id="CHEBI:29999"/>
        <dbReference type="ChEBI" id="CHEBI:30616"/>
        <dbReference type="ChEBI" id="CHEBI:83421"/>
        <dbReference type="ChEBI" id="CHEBI:456216"/>
        <dbReference type="EC" id="2.7.11.1"/>
    </reaction>
</comment>
<dbReference type="RefSeq" id="XP_066668221.1">
    <property type="nucleotide sequence ID" value="XM_066812879.1"/>
</dbReference>
<dbReference type="EC" id="2.7.11.1" evidence="3"/>
<evidence type="ECO:0000313" key="19">
    <source>
        <dbReference type="EMBL" id="KAK8080746.1"/>
    </source>
</evidence>
<dbReference type="PANTHER" id="PTHR45646:SF11">
    <property type="entry name" value="SERINE_THREONINE-PROTEIN KINASE DOA"/>
    <property type="match status" value="1"/>
</dbReference>
<dbReference type="InterPro" id="IPR051175">
    <property type="entry name" value="CLK_kinases"/>
</dbReference>
<dbReference type="InterPro" id="IPR017441">
    <property type="entry name" value="Protein_kinase_ATP_BS"/>
</dbReference>
<keyword evidence="17" id="KW-1133">Transmembrane helix</keyword>
<evidence type="ECO:0000256" key="8">
    <source>
        <dbReference type="ARBA" id="ARBA00022741"/>
    </source>
</evidence>
<evidence type="ECO:0000256" key="9">
    <source>
        <dbReference type="ARBA" id="ARBA00022777"/>
    </source>
</evidence>
<evidence type="ECO:0000256" key="11">
    <source>
        <dbReference type="ARBA" id="ARBA00030980"/>
    </source>
</evidence>
<feature type="region of interest" description="Disordered" evidence="16">
    <location>
        <begin position="393"/>
        <end position="429"/>
    </location>
</feature>
<comment type="caution">
    <text evidence="19">The sequence shown here is derived from an EMBL/GenBank/DDBJ whole genome shotgun (WGS) entry which is preliminary data.</text>
</comment>
<dbReference type="InterPro" id="IPR000719">
    <property type="entry name" value="Prot_kinase_dom"/>
</dbReference>
<evidence type="ECO:0000256" key="4">
    <source>
        <dbReference type="ARBA" id="ARBA00013948"/>
    </source>
</evidence>
<evidence type="ECO:0000256" key="2">
    <source>
        <dbReference type="ARBA" id="ARBA00011534"/>
    </source>
</evidence>
<dbReference type="PROSITE" id="PS00109">
    <property type="entry name" value="PROTEIN_KINASE_TYR"/>
    <property type="match status" value="1"/>
</dbReference>
<dbReference type="PROSITE" id="PS50011">
    <property type="entry name" value="PROTEIN_KINASE_DOM"/>
    <property type="match status" value="1"/>
</dbReference>
<comment type="function">
    <text evidence="1">Component of the EKC/KEOPS complex that is required for the formation of a threonylcarbamoyl group on adenosine at position 37 (t(6)A37) in tRNAs that read codons beginning with adenine. The complex is probably involved in the transfer of the threonylcarbamoyl moiety of threonylcarbamoyl-AMP (TC-AMP) to the N6 group of A37. BUD32 has ATPase activity in the context of the EKC/KEOPS complex and likely plays a supporting role to the catalytic subunit KAE1. The EKC/KEOPS complex also promotes both telomere uncapping and telomere elongation. The complex is required for efficient recruitment of transcriptional coactivators.</text>
</comment>
<dbReference type="Gene3D" id="1.10.510.10">
    <property type="entry name" value="Transferase(Phosphotransferase) domain 1"/>
    <property type="match status" value="1"/>
</dbReference>
<dbReference type="InterPro" id="IPR008266">
    <property type="entry name" value="Tyr_kinase_AS"/>
</dbReference>
<dbReference type="EMBL" id="JAQQWN010000006">
    <property type="protein sequence ID" value="KAK8080746.1"/>
    <property type="molecule type" value="Genomic_DNA"/>
</dbReference>
<evidence type="ECO:0000259" key="18">
    <source>
        <dbReference type="PROSITE" id="PS50011"/>
    </source>
</evidence>
<keyword evidence="9" id="KW-0418">Kinase</keyword>
<dbReference type="Proteomes" id="UP001433268">
    <property type="component" value="Unassembled WGS sequence"/>
</dbReference>
<feature type="binding site" evidence="15">
    <location>
        <position position="95"/>
    </location>
    <ligand>
        <name>ATP</name>
        <dbReference type="ChEBI" id="CHEBI:30616"/>
    </ligand>
</feature>
<keyword evidence="6" id="KW-0723">Serine/threonine-protein kinase</keyword>
<comment type="subunit">
    <text evidence="2">Component of the EKC/KEOPS complex composed of at least BUD32, CGI121, GON7, KAE1 and PCC1; the whole complex dimerizes.</text>
</comment>
<dbReference type="Gene3D" id="3.30.200.20">
    <property type="entry name" value="Phosphorylase Kinase, domain 1"/>
    <property type="match status" value="1"/>
</dbReference>
<keyword evidence="17" id="KW-0812">Transmembrane</keyword>
<dbReference type="Pfam" id="PF00069">
    <property type="entry name" value="Pkinase"/>
    <property type="match status" value="1"/>
</dbReference>
<keyword evidence="8 15" id="KW-0547">Nucleotide-binding</keyword>
<evidence type="ECO:0000256" key="14">
    <source>
        <dbReference type="ARBA" id="ARBA00048679"/>
    </source>
</evidence>
<evidence type="ECO:0000256" key="12">
    <source>
        <dbReference type="ARBA" id="ARBA00033194"/>
    </source>
</evidence>
<keyword evidence="17" id="KW-0472">Membrane</keyword>
<gene>
    <name evidence="19" type="ORF">PG997_008564</name>
</gene>
<feature type="compositionally biased region" description="Polar residues" evidence="16">
    <location>
        <begin position="1"/>
        <end position="18"/>
    </location>
</feature>
<evidence type="ECO:0000256" key="17">
    <source>
        <dbReference type="SAM" id="Phobius"/>
    </source>
</evidence>
<keyword evidence="7" id="KW-0808">Transferase</keyword>
<feature type="region of interest" description="Disordered" evidence="16">
    <location>
        <begin position="1"/>
        <end position="28"/>
    </location>
</feature>
<protein>
    <recommendedName>
        <fullName evidence="5">EKC/KEOPS complex subunit BUD32</fullName>
        <ecNumber evidence="3">2.7.11.1</ecNumber>
    </recommendedName>
    <alternativeName>
        <fullName evidence="11 12">Atypical Serine/threonine protein kinase BUD32</fullName>
    </alternativeName>
    <alternativeName>
        <fullName evidence="4">EKC/KEOPS complex subunit bud32</fullName>
    </alternativeName>
</protein>
<evidence type="ECO:0000256" key="15">
    <source>
        <dbReference type="PROSITE-ProRule" id="PRU10141"/>
    </source>
</evidence>
<dbReference type="InterPro" id="IPR011009">
    <property type="entry name" value="Kinase-like_dom_sf"/>
</dbReference>